<accession>A0ABP3JWL9</accession>
<proteinExistence type="predicted"/>
<keyword evidence="3" id="KW-1185">Reference proteome</keyword>
<sequence length="524" mass="58203">MTDNPWFYPDKVSAAAGDAVTLFASAPASPCSLTVSRIGAEVKQVAKFENITIDHHDIPDDADVNGCGWPEAFSFEVGADWSTGYYDLTLAGPDGTKSQHFFCVRNDDGATKVKAALILSTNTYAAYNYWGGRNSYADVAALMAGTVTPDESRAGAIGRLSRMRPYPQTMFAPPADPPRLINYEPRDVGEMPIPGSLEWMQKYQPTPYDGSACFLKKWEHVFARWTEEQGYEIDYLTDHDFEVNPDALNGYETAMVVGHSEYWSVSQRFAVEHFIQQGGHFISFSGNTCYWKVRWEDDGQTMIAHKWAGEDNDPLWANPSTRKDATHLWSHPEFEAPEARFLGLSFLYGGYHRIAMCAARGSAAFTIYNDEHWALEDTDLYYGDVIGGDVPLIGYENDGCPIQFGEDGLPKPGGGLGVPENLEIIAMTPATLAESDRSPFPKVIPLEDREILTRVTFGKDTPDNRGKLMRGHAVMASFRCGKGEVFNAGTTEWVHGLRARNPFIEKITHNVLSRFGLSIEKHGE</sequence>
<feature type="domain" description="N,N-dimethylformamidase beta subunit-like C-terminal" evidence="1">
    <location>
        <begin position="42"/>
        <end position="498"/>
    </location>
</feature>
<dbReference type="RefSeq" id="WP_229954168.1">
    <property type="nucleotide sequence ID" value="NZ_BAAAEM010000002.1"/>
</dbReference>
<organism evidence="2 3">
    <name type="scientific">Parasphingorhabdus litoris</name>
    <dbReference type="NCBI Taxonomy" id="394733"/>
    <lineage>
        <taxon>Bacteria</taxon>
        <taxon>Pseudomonadati</taxon>
        <taxon>Pseudomonadota</taxon>
        <taxon>Alphaproteobacteria</taxon>
        <taxon>Sphingomonadales</taxon>
        <taxon>Sphingomonadaceae</taxon>
        <taxon>Parasphingorhabdus</taxon>
    </lineage>
</organism>
<comment type="caution">
    <text evidence="2">The sequence shown here is derived from an EMBL/GenBank/DDBJ whole genome shotgun (WGS) entry which is preliminary data.</text>
</comment>
<evidence type="ECO:0000313" key="2">
    <source>
        <dbReference type="EMBL" id="GAA0465626.1"/>
    </source>
</evidence>
<dbReference type="Proteomes" id="UP001500713">
    <property type="component" value="Unassembled WGS sequence"/>
</dbReference>
<dbReference type="Pfam" id="PF20254">
    <property type="entry name" value="DMFA2_C"/>
    <property type="match status" value="1"/>
</dbReference>
<evidence type="ECO:0000313" key="3">
    <source>
        <dbReference type="Proteomes" id="UP001500713"/>
    </source>
</evidence>
<name>A0ABP3JWL9_9SPHN</name>
<dbReference type="EMBL" id="BAAAEM010000002">
    <property type="protein sequence ID" value="GAA0465626.1"/>
    <property type="molecule type" value="Genomic_DNA"/>
</dbReference>
<evidence type="ECO:0000259" key="1">
    <source>
        <dbReference type="Pfam" id="PF20254"/>
    </source>
</evidence>
<reference evidence="3" key="1">
    <citation type="journal article" date="2019" name="Int. J. Syst. Evol. Microbiol.">
        <title>The Global Catalogue of Microorganisms (GCM) 10K type strain sequencing project: providing services to taxonomists for standard genome sequencing and annotation.</title>
        <authorList>
            <consortium name="The Broad Institute Genomics Platform"/>
            <consortium name="The Broad Institute Genome Sequencing Center for Infectious Disease"/>
            <person name="Wu L."/>
            <person name="Ma J."/>
        </authorList>
    </citation>
    <scope>NUCLEOTIDE SEQUENCE [LARGE SCALE GENOMIC DNA]</scope>
    <source>
        <strain evidence="3">JCM 14162</strain>
    </source>
</reference>
<protein>
    <recommendedName>
        <fullName evidence="1">N,N-dimethylformamidase beta subunit-like C-terminal domain-containing protein</fullName>
    </recommendedName>
</protein>
<gene>
    <name evidence="2" type="ORF">GCM10009096_02810</name>
</gene>
<dbReference type="InterPro" id="IPR046540">
    <property type="entry name" value="DMFA2_C"/>
</dbReference>